<keyword evidence="11" id="KW-1185">Reference proteome</keyword>
<feature type="domain" description="SLH" evidence="9">
    <location>
        <begin position="643"/>
        <end position="705"/>
    </location>
</feature>
<feature type="signal peptide" evidence="8">
    <location>
        <begin position="1"/>
        <end position="24"/>
    </location>
</feature>
<reference evidence="10 11" key="1">
    <citation type="submission" date="2023-05" db="EMBL/GenBank/DDBJ databases">
        <title>Gordonibacter KGMB12511T sp. nov., isolated from faeces of healthy Korean.</title>
        <authorList>
            <person name="Kim H.S."/>
            <person name="Kim J.-S."/>
            <person name="Suh M.K."/>
            <person name="Eom M.K."/>
            <person name="Do H.E."/>
            <person name="Lee J.-S."/>
        </authorList>
    </citation>
    <scope>NUCLEOTIDE SEQUENCE [LARGE SCALE GENOMIC DNA]</scope>
    <source>
        <strain evidence="10 11">KGMB12511</strain>
    </source>
</reference>
<dbReference type="InterPro" id="IPR036852">
    <property type="entry name" value="Peptidase_S8/S53_dom_sf"/>
</dbReference>
<dbReference type="InterPro" id="IPR015500">
    <property type="entry name" value="Peptidase_S8_subtilisin-rel"/>
</dbReference>
<organism evidence="10 11">
    <name type="scientific">Gordonibacter faecis</name>
    <dbReference type="NCBI Taxonomy" id="3047475"/>
    <lineage>
        <taxon>Bacteria</taxon>
        <taxon>Bacillati</taxon>
        <taxon>Actinomycetota</taxon>
        <taxon>Coriobacteriia</taxon>
        <taxon>Eggerthellales</taxon>
        <taxon>Eggerthellaceae</taxon>
        <taxon>Gordonibacter</taxon>
    </lineage>
</organism>
<feature type="active site" description="Charge relay system" evidence="5">
    <location>
        <position position="275"/>
    </location>
</feature>
<evidence type="ECO:0000313" key="10">
    <source>
        <dbReference type="EMBL" id="MDJ1650252.1"/>
    </source>
</evidence>
<dbReference type="Proteomes" id="UP001232750">
    <property type="component" value="Unassembled WGS sequence"/>
</dbReference>
<dbReference type="InterPro" id="IPR050131">
    <property type="entry name" value="Peptidase_S8_subtilisin-like"/>
</dbReference>
<proteinExistence type="inferred from homology"/>
<evidence type="ECO:0000256" key="4">
    <source>
        <dbReference type="ARBA" id="ARBA00022825"/>
    </source>
</evidence>
<feature type="region of interest" description="Disordered" evidence="7">
    <location>
        <begin position="161"/>
        <end position="203"/>
    </location>
</feature>
<dbReference type="PRINTS" id="PR00723">
    <property type="entry name" value="SUBTILISIN"/>
</dbReference>
<feature type="compositionally biased region" description="Low complexity" evidence="7">
    <location>
        <begin position="161"/>
        <end position="171"/>
    </location>
</feature>
<dbReference type="RefSeq" id="WP_283831606.1">
    <property type="nucleotide sequence ID" value="NZ_JASJEU010000012.1"/>
</dbReference>
<keyword evidence="2 5" id="KW-0645">Protease</keyword>
<dbReference type="Pfam" id="PF00082">
    <property type="entry name" value="Peptidase_S8"/>
    <property type="match status" value="1"/>
</dbReference>
<evidence type="ECO:0000256" key="5">
    <source>
        <dbReference type="PROSITE-ProRule" id="PRU01240"/>
    </source>
</evidence>
<evidence type="ECO:0000256" key="3">
    <source>
        <dbReference type="ARBA" id="ARBA00022801"/>
    </source>
</evidence>
<dbReference type="PROSITE" id="PS00138">
    <property type="entry name" value="SUBTILASE_SER"/>
    <property type="match status" value="1"/>
</dbReference>
<evidence type="ECO:0000259" key="9">
    <source>
        <dbReference type="PROSITE" id="PS51272"/>
    </source>
</evidence>
<dbReference type="InterPro" id="IPR001119">
    <property type="entry name" value="SLH_dom"/>
</dbReference>
<dbReference type="InterPro" id="IPR022398">
    <property type="entry name" value="Peptidase_S8_His-AS"/>
</dbReference>
<dbReference type="PANTHER" id="PTHR43806:SF11">
    <property type="entry name" value="CEREVISIN-RELATED"/>
    <property type="match status" value="1"/>
</dbReference>
<dbReference type="SUPFAM" id="SSF52743">
    <property type="entry name" value="Subtilisin-like"/>
    <property type="match status" value="1"/>
</dbReference>
<feature type="active site" description="Charge relay system" evidence="5">
    <location>
        <position position="234"/>
    </location>
</feature>
<comment type="similarity">
    <text evidence="1 5 6">Belongs to the peptidase S8 family.</text>
</comment>
<dbReference type="PROSITE" id="PS51892">
    <property type="entry name" value="SUBTILASE"/>
    <property type="match status" value="1"/>
</dbReference>
<keyword evidence="8" id="KW-0732">Signal</keyword>
<protein>
    <submittedName>
        <fullName evidence="10">S8 family serine peptidase</fullName>
    </submittedName>
</protein>
<evidence type="ECO:0000313" key="11">
    <source>
        <dbReference type="Proteomes" id="UP001232750"/>
    </source>
</evidence>
<dbReference type="Pfam" id="PF00395">
    <property type="entry name" value="SLH"/>
    <property type="match status" value="3"/>
</dbReference>
<dbReference type="InterPro" id="IPR000209">
    <property type="entry name" value="Peptidase_S8/S53_dom"/>
</dbReference>
<feature type="compositionally biased region" description="Polar residues" evidence="7">
    <location>
        <begin position="172"/>
        <end position="185"/>
    </location>
</feature>
<dbReference type="PROSITE" id="PS00137">
    <property type="entry name" value="SUBTILASE_HIS"/>
    <property type="match status" value="1"/>
</dbReference>
<feature type="chain" id="PRO_5046312811" evidence="8">
    <location>
        <begin position="25"/>
        <end position="705"/>
    </location>
</feature>
<feature type="domain" description="SLH" evidence="9">
    <location>
        <begin position="517"/>
        <end position="581"/>
    </location>
</feature>
<dbReference type="PROSITE" id="PS00136">
    <property type="entry name" value="SUBTILASE_ASP"/>
    <property type="match status" value="1"/>
</dbReference>
<comment type="caution">
    <text evidence="10">The sequence shown here is derived from an EMBL/GenBank/DDBJ whole genome shotgun (WGS) entry which is preliminary data.</text>
</comment>
<feature type="domain" description="SLH" evidence="9">
    <location>
        <begin position="582"/>
        <end position="641"/>
    </location>
</feature>
<feature type="active site" description="Charge relay system" evidence="5">
    <location>
        <position position="451"/>
    </location>
</feature>
<dbReference type="InterPro" id="IPR023828">
    <property type="entry name" value="Peptidase_S8_Ser-AS"/>
</dbReference>
<dbReference type="Gene3D" id="3.40.50.200">
    <property type="entry name" value="Peptidase S8/S53 domain"/>
    <property type="match status" value="1"/>
</dbReference>
<accession>A0ABT7DLY1</accession>
<dbReference type="InterPro" id="IPR023827">
    <property type="entry name" value="Peptidase_S8_Asp-AS"/>
</dbReference>
<keyword evidence="3 5" id="KW-0378">Hydrolase</keyword>
<name>A0ABT7DLY1_9ACTN</name>
<feature type="compositionally biased region" description="Polar residues" evidence="7">
    <location>
        <begin position="37"/>
        <end position="53"/>
    </location>
</feature>
<sequence>MKQIKRASLAFVLAVVLATGLVPAGALTALAEPANTPAETSQDSSTSSGEITATTGGVCQAAEEPSADTSASEPATDGILVIPSTDSWLRSGDMAEHQLEQAGLRVTDRMETSDGVILAAEPTEGQTDEEAAAAAQALPGIEAAQPNYIYSLIDGVEEPAPADAATPEATASPISPTSDTSTASPLATPRANDPFAQTSSPATNPNQYWLYNATLTDAWNSATTDGSVTVAILDSGVRANHEDLSANVLRNVAYDAFYDKPLNFNDANQGDLNGHGTHVAGIIAGVANNGIGIAGGSFNANIVPIKVTNDTDSRATTQSLLMGYNYMLSLVKSGKCPNIRVVNMSLGGYGSDIRDSLLGSTITRARNEFGIVTVCAGGNGDNVTPYTDPSYPSDFAACVSVTALEPDGTNIVWSDYNQYKDISAPGRSIWSTYIRQNTFANGPYASLSGTSMASPLVAGAFALLFAAVPDATVDEACEAVYATARAINDPVNDRRQTSGSHGAIDVAAAVNYLEAHHVKHFADVHEADWFYDTVNYATSNGIMNGYAGTNLFGPNDVMTREQAAAVLYNYLGNGAIAPAAPQTDINQADWYARPVNWAIATGYMNGYDSRTFGVGDSLTREQVACIIANVTGNSTTQANPAKFNALPDHNATSDWARTCVTWAVDKGVINGVNQPDGTRLLNPGGTATRAEMAAVIKNAILSGLL</sequence>
<evidence type="ECO:0000256" key="2">
    <source>
        <dbReference type="ARBA" id="ARBA00022670"/>
    </source>
</evidence>
<keyword evidence="4 5" id="KW-0720">Serine protease</keyword>
<gene>
    <name evidence="10" type="ORF">QNJ86_05530</name>
</gene>
<feature type="region of interest" description="Disordered" evidence="7">
    <location>
        <begin position="59"/>
        <end position="78"/>
    </location>
</feature>
<dbReference type="EMBL" id="JASJEU010000012">
    <property type="protein sequence ID" value="MDJ1650252.1"/>
    <property type="molecule type" value="Genomic_DNA"/>
</dbReference>
<evidence type="ECO:0000256" key="7">
    <source>
        <dbReference type="SAM" id="MobiDB-lite"/>
    </source>
</evidence>
<dbReference type="PANTHER" id="PTHR43806">
    <property type="entry name" value="PEPTIDASE S8"/>
    <property type="match status" value="1"/>
</dbReference>
<feature type="region of interest" description="Disordered" evidence="7">
    <location>
        <begin position="33"/>
        <end position="53"/>
    </location>
</feature>
<evidence type="ECO:0000256" key="1">
    <source>
        <dbReference type="ARBA" id="ARBA00011073"/>
    </source>
</evidence>
<evidence type="ECO:0000256" key="6">
    <source>
        <dbReference type="RuleBase" id="RU003355"/>
    </source>
</evidence>
<evidence type="ECO:0000256" key="8">
    <source>
        <dbReference type="SAM" id="SignalP"/>
    </source>
</evidence>
<dbReference type="PROSITE" id="PS51272">
    <property type="entry name" value="SLH"/>
    <property type="match status" value="3"/>
</dbReference>